<organism evidence="1 2">
    <name type="scientific">Robiginitalea biformata (strain ATCC BAA-864 / DSM 15991 / KCTC 12146 / HTCC2501)</name>
    <dbReference type="NCBI Taxonomy" id="313596"/>
    <lineage>
        <taxon>Bacteria</taxon>
        <taxon>Pseudomonadati</taxon>
        <taxon>Bacteroidota</taxon>
        <taxon>Flavobacteriia</taxon>
        <taxon>Flavobacteriales</taxon>
        <taxon>Flavobacteriaceae</taxon>
        <taxon>Robiginitalea</taxon>
    </lineage>
</organism>
<dbReference type="HOGENOM" id="CLU_092798_0_0_10"/>
<dbReference type="AlphaFoldDB" id="A4CJM5"/>
<keyword evidence="2" id="KW-1185">Reference proteome</keyword>
<dbReference type="RefSeq" id="WP_015753888.1">
    <property type="nucleotide sequence ID" value="NC_013222.1"/>
</dbReference>
<dbReference type="STRING" id="313596.RB2501_09525"/>
<dbReference type="KEGG" id="rbi:RB2501_09525"/>
<dbReference type="EMBL" id="CP001712">
    <property type="protein sequence ID" value="EAR17133.1"/>
    <property type="molecule type" value="Genomic_DNA"/>
</dbReference>
<gene>
    <name evidence="1" type="ordered locus">RB2501_09525</name>
</gene>
<accession>A4CJM5</accession>
<proteinExistence type="predicted"/>
<protein>
    <submittedName>
        <fullName evidence="1">Tat (Twin-arginine translocation) pathway signal sequence domain protein</fullName>
    </submittedName>
</protein>
<dbReference type="Proteomes" id="UP000009049">
    <property type="component" value="Chromosome"/>
</dbReference>
<dbReference type="OrthoDB" id="129242at2"/>
<dbReference type="eggNOG" id="ENOG502Z7MB">
    <property type="taxonomic scope" value="Bacteria"/>
</dbReference>
<dbReference type="InterPro" id="IPR027056">
    <property type="entry name" value="Gluconate_2DH_su3"/>
</dbReference>
<sequence length="238" mass="26699">MDRRESLKSIVLGSLAGGLVLNGCKPGEEQELAEAIEQKAGDYYGRTPEELERDKELMEEELLTEHERELLTVLCDVILPPGDTYKGASDADVAGFIEFMAKDIPELQTPLRGGLLDLEHKCYQAFDKSFVNATEAQQKELIDPIAYYDPDVPELERDPAVNFFSLVRNLTLTGFYTSKIGIEELGYKGNSPNVWDGVPEEVLAQHGVSYDPEWVAKCIDQEKRNIQAEWDDKGNLIT</sequence>
<dbReference type="Pfam" id="PF13618">
    <property type="entry name" value="Gluconate_2-dh3"/>
    <property type="match status" value="1"/>
</dbReference>
<evidence type="ECO:0000313" key="2">
    <source>
        <dbReference type="Proteomes" id="UP000009049"/>
    </source>
</evidence>
<evidence type="ECO:0000313" key="1">
    <source>
        <dbReference type="EMBL" id="EAR17133.1"/>
    </source>
</evidence>
<reference evidence="1 2" key="1">
    <citation type="journal article" date="2009" name="J. Bacteriol.">
        <title>Complete genome sequence of Robiginitalea biformata HTCC2501.</title>
        <authorList>
            <person name="Oh H.M."/>
            <person name="Giovannoni S.J."/>
            <person name="Lee K."/>
            <person name="Ferriera S."/>
            <person name="Johnson J."/>
            <person name="Cho J.C."/>
        </authorList>
    </citation>
    <scope>NUCLEOTIDE SEQUENCE [LARGE SCALE GENOMIC DNA]</scope>
    <source>
        <strain evidence="2">ATCC BAA-864 / HTCC2501 / KCTC 12146</strain>
    </source>
</reference>
<name>A4CJM5_ROBBH</name>